<name>A0A843TJI8_COLES</name>
<dbReference type="EMBL" id="NMUH01000043">
    <property type="protein sequence ID" value="MQL69653.1"/>
    <property type="molecule type" value="Genomic_DNA"/>
</dbReference>
<dbReference type="AlphaFoldDB" id="A0A843TJI8"/>
<dbReference type="Proteomes" id="UP000652761">
    <property type="component" value="Unassembled WGS sequence"/>
</dbReference>
<keyword evidence="2" id="KW-1185">Reference proteome</keyword>
<sequence length="164" mass="16757">HGHGSSGGPPPPPLDAELQAVGAAATICVRTTVGSGTGFPRAAPISARIGRHLLRGCEGIALRPPALQYILGWLPTNISPMGAIWNLIATSRHPSLASTPPYFLAGITKGQAQMGSSLDVVSADGNALMSLFAGECVVAGTIIARSGLRQIDQSLVYASPGLPR</sequence>
<reference evidence="1" key="1">
    <citation type="submission" date="2017-07" db="EMBL/GenBank/DDBJ databases">
        <title>Taro Niue Genome Assembly and Annotation.</title>
        <authorList>
            <person name="Atibalentja N."/>
            <person name="Keating K."/>
            <person name="Fields C.J."/>
        </authorList>
    </citation>
    <scope>NUCLEOTIDE SEQUENCE</scope>
    <source>
        <strain evidence="1">Niue_2</strain>
        <tissue evidence="1">Leaf</tissue>
    </source>
</reference>
<proteinExistence type="predicted"/>
<evidence type="ECO:0000313" key="2">
    <source>
        <dbReference type="Proteomes" id="UP000652761"/>
    </source>
</evidence>
<gene>
    <name evidence="1" type="ORF">Taro_001927</name>
</gene>
<protein>
    <submittedName>
        <fullName evidence="1">Uncharacterized protein</fullName>
    </submittedName>
</protein>
<evidence type="ECO:0000313" key="1">
    <source>
        <dbReference type="EMBL" id="MQL69653.1"/>
    </source>
</evidence>
<feature type="non-terminal residue" evidence="1">
    <location>
        <position position="164"/>
    </location>
</feature>
<comment type="caution">
    <text evidence="1">The sequence shown here is derived from an EMBL/GenBank/DDBJ whole genome shotgun (WGS) entry which is preliminary data.</text>
</comment>
<organism evidence="1 2">
    <name type="scientific">Colocasia esculenta</name>
    <name type="common">Wild taro</name>
    <name type="synonym">Arum esculentum</name>
    <dbReference type="NCBI Taxonomy" id="4460"/>
    <lineage>
        <taxon>Eukaryota</taxon>
        <taxon>Viridiplantae</taxon>
        <taxon>Streptophyta</taxon>
        <taxon>Embryophyta</taxon>
        <taxon>Tracheophyta</taxon>
        <taxon>Spermatophyta</taxon>
        <taxon>Magnoliopsida</taxon>
        <taxon>Liliopsida</taxon>
        <taxon>Araceae</taxon>
        <taxon>Aroideae</taxon>
        <taxon>Colocasieae</taxon>
        <taxon>Colocasia</taxon>
    </lineage>
</organism>
<accession>A0A843TJI8</accession>